<evidence type="ECO:0000313" key="3">
    <source>
        <dbReference type="Proteomes" id="UP001162972"/>
    </source>
</evidence>
<proteinExistence type="predicted"/>
<keyword evidence="1" id="KW-0812">Transmembrane</keyword>
<dbReference type="Proteomes" id="UP001162972">
    <property type="component" value="Chromosome 14"/>
</dbReference>
<sequence length="37" mass="4323">MASIDFLSYQFTFSALALILSVFVLQLFIRKLNKQKK</sequence>
<protein>
    <submittedName>
        <fullName evidence="2">Uncharacterized protein</fullName>
    </submittedName>
</protein>
<feature type="transmembrane region" description="Helical" evidence="1">
    <location>
        <begin position="6"/>
        <end position="29"/>
    </location>
</feature>
<keyword evidence="3" id="KW-1185">Reference proteome</keyword>
<name>A0AAD6NP66_9ROSI</name>
<keyword evidence="1" id="KW-0472">Membrane</keyword>
<gene>
    <name evidence="2" type="ORF">OIU84_015987</name>
</gene>
<accession>A0AAD6NP66</accession>
<comment type="caution">
    <text evidence="2">The sequence shown here is derived from an EMBL/GenBank/DDBJ whole genome shotgun (WGS) entry which is preliminary data.</text>
</comment>
<dbReference type="EMBL" id="JAPFFJ010000019">
    <property type="protein sequence ID" value="KAJ6400447.1"/>
    <property type="molecule type" value="Genomic_DNA"/>
</dbReference>
<evidence type="ECO:0000313" key="2">
    <source>
        <dbReference type="EMBL" id="KAJ6400447.1"/>
    </source>
</evidence>
<keyword evidence="1" id="KW-1133">Transmembrane helix</keyword>
<organism evidence="2 3">
    <name type="scientific">Salix udensis</name>
    <dbReference type="NCBI Taxonomy" id="889485"/>
    <lineage>
        <taxon>Eukaryota</taxon>
        <taxon>Viridiplantae</taxon>
        <taxon>Streptophyta</taxon>
        <taxon>Embryophyta</taxon>
        <taxon>Tracheophyta</taxon>
        <taxon>Spermatophyta</taxon>
        <taxon>Magnoliopsida</taxon>
        <taxon>eudicotyledons</taxon>
        <taxon>Gunneridae</taxon>
        <taxon>Pentapetalae</taxon>
        <taxon>rosids</taxon>
        <taxon>fabids</taxon>
        <taxon>Malpighiales</taxon>
        <taxon>Salicaceae</taxon>
        <taxon>Saliceae</taxon>
        <taxon>Salix</taxon>
    </lineage>
</organism>
<evidence type="ECO:0000256" key="1">
    <source>
        <dbReference type="SAM" id="Phobius"/>
    </source>
</evidence>
<reference evidence="2 3" key="1">
    <citation type="journal article" date="2023" name="Int. J. Mol. Sci.">
        <title>De Novo Assembly and Annotation of 11 Diverse Shrub Willow (Salix) Genomes Reveals Novel Gene Organization in Sex-Linked Regions.</title>
        <authorList>
            <person name="Hyden B."/>
            <person name="Feng K."/>
            <person name="Yates T.B."/>
            <person name="Jawdy S."/>
            <person name="Cereghino C."/>
            <person name="Smart L.B."/>
            <person name="Muchero W."/>
        </authorList>
    </citation>
    <scope>NUCLEOTIDE SEQUENCE [LARGE SCALE GENOMIC DNA]</scope>
    <source>
        <tissue evidence="2">Shoot tip</tissue>
    </source>
</reference>
<feature type="non-terminal residue" evidence="2">
    <location>
        <position position="37"/>
    </location>
</feature>
<dbReference type="AlphaFoldDB" id="A0AAD6NP66"/>